<reference evidence="2" key="1">
    <citation type="submission" date="2021-07" db="EMBL/GenBank/DDBJ databases">
        <authorList>
            <person name="Branca A.L. A."/>
        </authorList>
    </citation>
    <scope>NUCLEOTIDE SEQUENCE</scope>
</reference>
<evidence type="ECO:0000313" key="3">
    <source>
        <dbReference type="Proteomes" id="UP001153618"/>
    </source>
</evidence>
<evidence type="ECO:0000256" key="1">
    <source>
        <dbReference type="SAM" id="MobiDB-lite"/>
    </source>
</evidence>
<evidence type="ECO:0000313" key="2">
    <source>
        <dbReference type="EMBL" id="CAG8214987.1"/>
    </source>
</evidence>
<keyword evidence="3" id="KW-1185">Reference proteome</keyword>
<name>A0A9W4N146_PENOL</name>
<feature type="region of interest" description="Disordered" evidence="1">
    <location>
        <begin position="1"/>
        <end position="24"/>
    </location>
</feature>
<sequence length="243" mass="27785">MSQYRLDDASQSNGHEQWEHNSDYAPTPGYCGSPYAAISTRSPSPSSVVENGIDTTIKRAPLALKFLRMCDWEDGKAYDEDSPTCIHYRIKWRVTVNNREVSKDTEEDVVLAPSAFWQLSLEKKLEKALRRKTARHRQVRPDDTVIVASTTDRTKRNLTKRFDDTDISWTAIEKQFLLWSEVLLRDKELTLKISFNYVDNRHSSPSAGRKGEKRGKSSVTQRMLDERDTQLDAEESSSGGKPI</sequence>
<dbReference type="AlphaFoldDB" id="A0A9W4N146"/>
<comment type="caution">
    <text evidence="2">The sequence shown here is derived from an EMBL/GenBank/DDBJ whole genome shotgun (WGS) entry which is preliminary data.</text>
</comment>
<dbReference type="EMBL" id="CAJVOS010000056">
    <property type="protein sequence ID" value="CAG8214987.1"/>
    <property type="molecule type" value="Genomic_DNA"/>
</dbReference>
<gene>
    <name evidence="2" type="ORF">POLS_LOCUS7939</name>
</gene>
<accession>A0A9W4N146</accession>
<proteinExistence type="predicted"/>
<dbReference type="Proteomes" id="UP001153618">
    <property type="component" value="Unassembled WGS sequence"/>
</dbReference>
<protein>
    <submittedName>
        <fullName evidence="2">Uncharacterized protein</fullName>
    </submittedName>
</protein>
<feature type="region of interest" description="Disordered" evidence="1">
    <location>
        <begin position="201"/>
        <end position="243"/>
    </location>
</feature>
<organism evidence="2 3">
    <name type="scientific">Penicillium olsonii</name>
    <dbReference type="NCBI Taxonomy" id="99116"/>
    <lineage>
        <taxon>Eukaryota</taxon>
        <taxon>Fungi</taxon>
        <taxon>Dikarya</taxon>
        <taxon>Ascomycota</taxon>
        <taxon>Pezizomycotina</taxon>
        <taxon>Eurotiomycetes</taxon>
        <taxon>Eurotiomycetidae</taxon>
        <taxon>Eurotiales</taxon>
        <taxon>Aspergillaceae</taxon>
        <taxon>Penicillium</taxon>
    </lineage>
</organism>
<dbReference type="OrthoDB" id="4232626at2759"/>